<dbReference type="Gene3D" id="3.40.50.2000">
    <property type="entry name" value="Glycogen Phosphorylase B"/>
    <property type="match status" value="2"/>
</dbReference>
<evidence type="ECO:0000256" key="2">
    <source>
        <dbReference type="ARBA" id="ARBA00022679"/>
    </source>
</evidence>
<dbReference type="Pfam" id="PF13439">
    <property type="entry name" value="Glyco_transf_4"/>
    <property type="match status" value="1"/>
</dbReference>
<gene>
    <name evidence="4" type="ORF">ACFQLX_07675</name>
</gene>
<keyword evidence="5" id="KW-1185">Reference proteome</keyword>
<evidence type="ECO:0000313" key="4">
    <source>
        <dbReference type="EMBL" id="MFC7218046.1"/>
    </source>
</evidence>
<accession>A0ABW2GF72</accession>
<keyword evidence="2 4" id="KW-0808">Transferase</keyword>
<reference evidence="5" key="1">
    <citation type="journal article" date="2019" name="Int. J. Syst. Evol. Microbiol.">
        <title>The Global Catalogue of Microorganisms (GCM) 10K type strain sequencing project: providing services to taxonomists for standard genome sequencing and annotation.</title>
        <authorList>
            <consortium name="The Broad Institute Genomics Platform"/>
            <consortium name="The Broad Institute Genome Sequencing Center for Infectious Disease"/>
            <person name="Wu L."/>
            <person name="Ma J."/>
        </authorList>
    </citation>
    <scope>NUCLEOTIDE SEQUENCE [LARGE SCALE GENOMIC DNA]</scope>
    <source>
        <strain evidence="5">CGMCC 1.13681</strain>
    </source>
</reference>
<protein>
    <submittedName>
        <fullName evidence="4">Glycosyltransferase family 4 protein</fullName>
        <ecNumber evidence="4">2.4.-.-</ecNumber>
    </submittedName>
</protein>
<dbReference type="InterPro" id="IPR050194">
    <property type="entry name" value="Glycosyltransferase_grp1"/>
</dbReference>
<dbReference type="SUPFAM" id="SSF53756">
    <property type="entry name" value="UDP-Glycosyltransferase/glycogen phosphorylase"/>
    <property type="match status" value="1"/>
</dbReference>
<evidence type="ECO:0000259" key="3">
    <source>
        <dbReference type="Pfam" id="PF13439"/>
    </source>
</evidence>
<comment type="caution">
    <text evidence="4">The sequence shown here is derived from an EMBL/GenBank/DDBJ whole genome shotgun (WGS) entry which is preliminary data.</text>
</comment>
<dbReference type="PANTHER" id="PTHR45947">
    <property type="entry name" value="SULFOQUINOVOSYL TRANSFERASE SQD2"/>
    <property type="match status" value="1"/>
</dbReference>
<dbReference type="InterPro" id="IPR028098">
    <property type="entry name" value="Glyco_trans_4-like_N"/>
</dbReference>
<dbReference type="EMBL" id="JBHSZO010000008">
    <property type="protein sequence ID" value="MFC7218046.1"/>
    <property type="molecule type" value="Genomic_DNA"/>
</dbReference>
<dbReference type="GO" id="GO:0016757">
    <property type="term" value="F:glycosyltransferase activity"/>
    <property type="evidence" value="ECO:0007669"/>
    <property type="project" value="UniProtKB-KW"/>
</dbReference>
<dbReference type="Proteomes" id="UP001596413">
    <property type="component" value="Unassembled WGS sequence"/>
</dbReference>
<dbReference type="PANTHER" id="PTHR45947:SF3">
    <property type="entry name" value="SULFOQUINOVOSYL TRANSFERASE SQD2"/>
    <property type="match status" value="1"/>
</dbReference>
<sequence length="364" mass="39104">MRTIYQITPYYPPHLGGLERVVSHLAAQQAAAGHDVRVLTTDIGAGSAPRRDRGGPLRVRRHRAVEVAHTPLAPGLLGSLLRAPRGAVLHLHSAHAVLPELVALSALLKRRRFLLHFHLDVDASGRFGRLLPAYKKHVFGRVLRAAAGVIVLNAAQGDFVHRAYRVARERIHLVPNGVSSSYFRPVRPDPQHPLRLLYVGRLSVQKNVGRLLEAMSLLTRPVELRIVGDGELRPELEAQAARLGLAGVEFAGPLFGDELVRAYAEADAFVLASDKEGMPLVVLEAMAAALPVVATDVPGTRELLDGVGLLAAPDPAPLAAAVDRLAAEPGLRRELAGRSAAAARAYTWETVAAQVEKVYAEAGV</sequence>
<dbReference type="CDD" id="cd03801">
    <property type="entry name" value="GT4_PimA-like"/>
    <property type="match status" value="1"/>
</dbReference>
<evidence type="ECO:0000313" key="5">
    <source>
        <dbReference type="Proteomes" id="UP001596413"/>
    </source>
</evidence>
<evidence type="ECO:0000256" key="1">
    <source>
        <dbReference type="ARBA" id="ARBA00022676"/>
    </source>
</evidence>
<dbReference type="RefSeq" id="WP_386413301.1">
    <property type="nucleotide sequence ID" value="NZ_JBHSZO010000008.1"/>
</dbReference>
<dbReference type="Pfam" id="PF13692">
    <property type="entry name" value="Glyco_trans_1_4"/>
    <property type="match status" value="1"/>
</dbReference>
<proteinExistence type="predicted"/>
<keyword evidence="1 4" id="KW-0328">Glycosyltransferase</keyword>
<dbReference type="EC" id="2.4.-.-" evidence="4"/>
<organism evidence="4 5">
    <name type="scientific">Streptomyces polyrhachis</name>
    <dbReference type="NCBI Taxonomy" id="1282885"/>
    <lineage>
        <taxon>Bacteria</taxon>
        <taxon>Bacillati</taxon>
        <taxon>Actinomycetota</taxon>
        <taxon>Actinomycetes</taxon>
        <taxon>Kitasatosporales</taxon>
        <taxon>Streptomycetaceae</taxon>
        <taxon>Streptomyces</taxon>
    </lineage>
</organism>
<name>A0ABW2GF72_9ACTN</name>
<feature type="domain" description="Glycosyltransferase subfamily 4-like N-terminal" evidence="3">
    <location>
        <begin position="16"/>
        <end position="179"/>
    </location>
</feature>